<dbReference type="Proteomes" id="UP000819052">
    <property type="component" value="Unassembled WGS sequence"/>
</dbReference>
<protein>
    <submittedName>
        <fullName evidence="1">Uncharacterized protein</fullName>
    </submittedName>
</protein>
<dbReference type="RefSeq" id="WP_167077245.1">
    <property type="nucleotide sequence ID" value="NZ_VVIW01000007.1"/>
</dbReference>
<comment type="caution">
    <text evidence="1">The sequence shown here is derived from an EMBL/GenBank/DDBJ whole genome shotgun (WGS) entry which is preliminary data.</text>
</comment>
<accession>A0ABX0MAI2</accession>
<proteinExistence type="predicted"/>
<keyword evidence="2" id="KW-1185">Reference proteome</keyword>
<evidence type="ECO:0000313" key="2">
    <source>
        <dbReference type="Proteomes" id="UP000819052"/>
    </source>
</evidence>
<dbReference type="EMBL" id="VVIW01000007">
    <property type="protein sequence ID" value="NHZ41490.1"/>
    <property type="molecule type" value="Genomic_DNA"/>
</dbReference>
<organism evidence="1 2">
    <name type="scientific">Massilia aquatica</name>
    <dbReference type="NCBI Taxonomy" id="2609000"/>
    <lineage>
        <taxon>Bacteria</taxon>
        <taxon>Pseudomonadati</taxon>
        <taxon>Pseudomonadota</taxon>
        <taxon>Betaproteobacteria</taxon>
        <taxon>Burkholderiales</taxon>
        <taxon>Oxalobacteraceae</taxon>
        <taxon>Telluria group</taxon>
        <taxon>Massilia</taxon>
    </lineage>
</organism>
<evidence type="ECO:0000313" key="1">
    <source>
        <dbReference type="EMBL" id="NHZ41490.1"/>
    </source>
</evidence>
<reference evidence="1 2" key="1">
    <citation type="submission" date="2019-09" db="EMBL/GenBank/DDBJ databases">
        <title>Taxonomy of Antarctic Massilia spp.: description of Massilia rubra sp. nov., Massilia aquatica sp. nov., Massilia mucilaginosa sp. nov., Massilia frigida sp. nov. isolated from streams, lakes and regoliths.</title>
        <authorList>
            <person name="Holochova P."/>
            <person name="Sedlacek I."/>
            <person name="Kralova S."/>
            <person name="Maslanova I."/>
            <person name="Busse H.-J."/>
            <person name="Stankova E."/>
            <person name="Vrbovska V."/>
            <person name="Kovarovic V."/>
            <person name="Bartak M."/>
            <person name="Svec P."/>
            <person name="Pantucek R."/>
        </authorList>
    </citation>
    <scope>NUCLEOTIDE SEQUENCE [LARGE SCALE GENOMIC DNA]</scope>
    <source>
        <strain evidence="1 2">CCM 8693</strain>
    </source>
</reference>
<gene>
    <name evidence="1" type="ORF">F1609_15180</name>
</gene>
<sequence>MQLIAEKLGKSDKLDRLRYVRDDGSSTQTAMPRQGILPHDLVHYVVESRLGLRNGFTGLVARGAEASFAMEIAHDPAGRQVETEAIQVEAVVEALQTQLWSGRFDQADFTEAVRTACMARERAPFDLAGIDAHALLYEGALALTARWASVPFHGSLTLSF</sequence>
<name>A0ABX0MAI2_9BURK</name>